<name>A0A6S6UC31_9BACT</name>
<dbReference type="InterPro" id="IPR036388">
    <property type="entry name" value="WH-like_DNA-bd_sf"/>
</dbReference>
<dbReference type="Gene3D" id="2.60.120.10">
    <property type="entry name" value="Jelly Rolls"/>
    <property type="match status" value="1"/>
</dbReference>
<protein>
    <submittedName>
        <fullName evidence="6">cAMP receptor protein</fullName>
    </submittedName>
</protein>
<dbReference type="Gene3D" id="1.10.10.10">
    <property type="entry name" value="Winged helix-like DNA-binding domain superfamily/Winged helix DNA-binding domain"/>
    <property type="match status" value="1"/>
</dbReference>
<dbReference type="GO" id="GO:0005829">
    <property type="term" value="C:cytosol"/>
    <property type="evidence" value="ECO:0007669"/>
    <property type="project" value="TreeGrafter"/>
</dbReference>
<dbReference type="InterPro" id="IPR012318">
    <property type="entry name" value="HTH_CRP"/>
</dbReference>
<evidence type="ECO:0000259" key="4">
    <source>
        <dbReference type="PROSITE" id="PS50042"/>
    </source>
</evidence>
<dbReference type="GO" id="GO:0003677">
    <property type="term" value="F:DNA binding"/>
    <property type="evidence" value="ECO:0007669"/>
    <property type="project" value="UniProtKB-KW"/>
</dbReference>
<sequence length="242" mass="28247">MKISSQKNQYILKKLQTFTLFQSIDFAILETMIPNFHYETCEKDRHPINSTATKDYFYIVISGRIKISRIDIHTGKELTLFLLASGDVFDIVCLLDGQHHDVLTTALDTVEVVYIPNEIILQWLDLHPEFNRSIYPYMGQQMRYLENLATNMTFHDTITRLSRLILHYAKAYEESVEYKVKLINDLSHEELANMIGTVRSVVSRHLSLLHKEKSLETSRKEIIIKDCQKLLKHAKKSQDCLK</sequence>
<dbReference type="PROSITE" id="PS50042">
    <property type="entry name" value="CNMP_BINDING_3"/>
    <property type="match status" value="1"/>
</dbReference>
<keyword evidence="1" id="KW-0805">Transcription regulation</keyword>
<proteinExistence type="predicted"/>
<accession>A0A6S6UC31</accession>
<dbReference type="Pfam" id="PF00027">
    <property type="entry name" value="cNMP_binding"/>
    <property type="match status" value="1"/>
</dbReference>
<keyword evidence="3" id="KW-0804">Transcription</keyword>
<dbReference type="InterPro" id="IPR000595">
    <property type="entry name" value="cNMP-bd_dom"/>
</dbReference>
<dbReference type="InterPro" id="IPR014710">
    <property type="entry name" value="RmlC-like_jellyroll"/>
</dbReference>
<evidence type="ECO:0000256" key="2">
    <source>
        <dbReference type="ARBA" id="ARBA00023125"/>
    </source>
</evidence>
<evidence type="ECO:0000256" key="1">
    <source>
        <dbReference type="ARBA" id="ARBA00023015"/>
    </source>
</evidence>
<dbReference type="AlphaFoldDB" id="A0A6S6UC31"/>
<gene>
    <name evidence="6" type="ORF">HELGO_WM24535</name>
</gene>
<dbReference type="SMART" id="SM00419">
    <property type="entry name" value="HTH_CRP"/>
    <property type="match status" value="1"/>
</dbReference>
<dbReference type="InterPro" id="IPR018490">
    <property type="entry name" value="cNMP-bd_dom_sf"/>
</dbReference>
<evidence type="ECO:0000259" key="5">
    <source>
        <dbReference type="PROSITE" id="PS51063"/>
    </source>
</evidence>
<reference evidence="6" key="1">
    <citation type="submission" date="2020-01" db="EMBL/GenBank/DDBJ databases">
        <authorList>
            <person name="Meier V. D."/>
            <person name="Meier V D."/>
        </authorList>
    </citation>
    <scope>NUCLEOTIDE SEQUENCE</scope>
    <source>
        <strain evidence="6">HLG_WM_MAG_02</strain>
    </source>
</reference>
<dbReference type="GO" id="GO:0003700">
    <property type="term" value="F:DNA-binding transcription factor activity"/>
    <property type="evidence" value="ECO:0007669"/>
    <property type="project" value="TreeGrafter"/>
</dbReference>
<dbReference type="SUPFAM" id="SSF46785">
    <property type="entry name" value="Winged helix' DNA-binding domain"/>
    <property type="match status" value="1"/>
</dbReference>
<dbReference type="CDD" id="cd00038">
    <property type="entry name" value="CAP_ED"/>
    <property type="match status" value="1"/>
</dbReference>
<keyword evidence="2" id="KW-0238">DNA-binding</keyword>
<organism evidence="6">
    <name type="scientific">uncultured Sulfurovum sp</name>
    <dbReference type="NCBI Taxonomy" id="269237"/>
    <lineage>
        <taxon>Bacteria</taxon>
        <taxon>Pseudomonadati</taxon>
        <taxon>Campylobacterota</taxon>
        <taxon>Epsilonproteobacteria</taxon>
        <taxon>Campylobacterales</taxon>
        <taxon>Sulfurovaceae</taxon>
        <taxon>Sulfurovum</taxon>
        <taxon>environmental samples</taxon>
    </lineage>
</organism>
<evidence type="ECO:0000256" key="3">
    <source>
        <dbReference type="ARBA" id="ARBA00023163"/>
    </source>
</evidence>
<feature type="domain" description="Cyclic nucleotide-binding" evidence="4">
    <location>
        <begin position="20"/>
        <end position="141"/>
    </location>
</feature>
<dbReference type="SUPFAM" id="SSF51206">
    <property type="entry name" value="cAMP-binding domain-like"/>
    <property type="match status" value="1"/>
</dbReference>
<dbReference type="EMBL" id="CACVAZ010000191">
    <property type="protein sequence ID" value="CAA6825226.1"/>
    <property type="molecule type" value="Genomic_DNA"/>
</dbReference>
<dbReference type="PANTHER" id="PTHR24567">
    <property type="entry name" value="CRP FAMILY TRANSCRIPTIONAL REGULATORY PROTEIN"/>
    <property type="match status" value="1"/>
</dbReference>
<dbReference type="PROSITE" id="PS51063">
    <property type="entry name" value="HTH_CRP_2"/>
    <property type="match status" value="1"/>
</dbReference>
<keyword evidence="6" id="KW-0675">Receptor</keyword>
<dbReference type="PANTHER" id="PTHR24567:SF74">
    <property type="entry name" value="HTH-TYPE TRANSCRIPTIONAL REGULATOR ARCR"/>
    <property type="match status" value="1"/>
</dbReference>
<feature type="domain" description="HTH crp-type" evidence="5">
    <location>
        <begin position="155"/>
        <end position="228"/>
    </location>
</feature>
<dbReference type="Pfam" id="PF13545">
    <property type="entry name" value="HTH_Crp_2"/>
    <property type="match status" value="1"/>
</dbReference>
<dbReference type="InterPro" id="IPR050397">
    <property type="entry name" value="Env_Response_Regulators"/>
</dbReference>
<dbReference type="InterPro" id="IPR036390">
    <property type="entry name" value="WH_DNA-bd_sf"/>
</dbReference>
<evidence type="ECO:0000313" key="6">
    <source>
        <dbReference type="EMBL" id="CAA6825226.1"/>
    </source>
</evidence>